<name>A0A7J6PR61_PEROL</name>
<evidence type="ECO:0000256" key="2">
    <source>
        <dbReference type="SAM" id="MobiDB-lite"/>
    </source>
</evidence>
<feature type="non-terminal residue" evidence="3">
    <location>
        <position position="267"/>
    </location>
</feature>
<proteinExistence type="predicted"/>
<feature type="non-terminal residue" evidence="3">
    <location>
        <position position="1"/>
    </location>
</feature>
<accession>A0A7J6PR61</accession>
<dbReference type="Proteomes" id="UP000574390">
    <property type="component" value="Unassembled WGS sequence"/>
</dbReference>
<organism evidence="3 4">
    <name type="scientific">Perkinsus olseni</name>
    <name type="common">Perkinsus atlanticus</name>
    <dbReference type="NCBI Taxonomy" id="32597"/>
    <lineage>
        <taxon>Eukaryota</taxon>
        <taxon>Sar</taxon>
        <taxon>Alveolata</taxon>
        <taxon>Perkinsozoa</taxon>
        <taxon>Perkinsea</taxon>
        <taxon>Perkinsida</taxon>
        <taxon>Perkinsidae</taxon>
        <taxon>Perkinsus</taxon>
    </lineage>
</organism>
<evidence type="ECO:0000313" key="3">
    <source>
        <dbReference type="EMBL" id="KAF4698492.1"/>
    </source>
</evidence>
<evidence type="ECO:0000313" key="4">
    <source>
        <dbReference type="Proteomes" id="UP000574390"/>
    </source>
</evidence>
<sequence length="267" mass="29883">FAIQQAITRVTERNEGMTSACLNVCRKSDGNPSLISKTMALSLPAAVAAASITAMSPSKRSILLDRSERSDDGSPFRTRQHGDDLSPAPAVASGCRCVSCVAQEQLVRAEESHQSEVHHLHEELDALRRGVADRDKRIHEMSEHHAEQLSRQVAATDKRLSEASTRYEGELEAIKGQTIGLQKELTNSKERCGELMKELESARKDLRTAETEKQKHQHAREQLDRELVDKHQQLMERAAELADARRRLGDELSQLKAELGRERQSIH</sequence>
<comment type="caution">
    <text evidence="3">The sequence shown here is derived from an EMBL/GenBank/DDBJ whole genome shotgun (WGS) entry which is preliminary data.</text>
</comment>
<evidence type="ECO:0000256" key="1">
    <source>
        <dbReference type="SAM" id="Coils"/>
    </source>
</evidence>
<reference evidence="3 4" key="1">
    <citation type="submission" date="2020-04" db="EMBL/GenBank/DDBJ databases">
        <title>Perkinsus olseni comparative genomics.</title>
        <authorList>
            <person name="Bogema D.R."/>
        </authorList>
    </citation>
    <scope>NUCLEOTIDE SEQUENCE [LARGE SCALE GENOMIC DNA]</scope>
    <source>
        <strain evidence="3">ATCC PRA-205</strain>
    </source>
</reference>
<feature type="region of interest" description="Disordered" evidence="2">
    <location>
        <begin position="61"/>
        <end position="88"/>
    </location>
</feature>
<dbReference type="AlphaFoldDB" id="A0A7J6PR61"/>
<dbReference type="EMBL" id="JABANM010035145">
    <property type="protein sequence ID" value="KAF4698492.1"/>
    <property type="molecule type" value="Genomic_DNA"/>
</dbReference>
<feature type="compositionally biased region" description="Basic and acidic residues" evidence="2">
    <location>
        <begin position="62"/>
        <end position="84"/>
    </location>
</feature>
<feature type="coiled-coil region" evidence="1">
    <location>
        <begin position="146"/>
        <end position="265"/>
    </location>
</feature>
<protein>
    <submittedName>
        <fullName evidence="3">Uncharacterized protein</fullName>
    </submittedName>
</protein>
<dbReference type="Gene3D" id="1.10.287.1490">
    <property type="match status" value="1"/>
</dbReference>
<keyword evidence="1" id="KW-0175">Coiled coil</keyword>
<gene>
    <name evidence="3" type="ORF">FOZ62_008991</name>
</gene>